<dbReference type="Pfam" id="PF00528">
    <property type="entry name" value="BPD_transp_1"/>
    <property type="match status" value="1"/>
</dbReference>
<comment type="subcellular location">
    <subcellularLocation>
        <location evidence="1">Cell inner membrane</location>
        <topology evidence="1">Multi-pass membrane protein</topology>
    </subcellularLocation>
    <subcellularLocation>
        <location evidence="9">Cell membrane</location>
        <topology evidence="9">Multi-pass membrane protein</topology>
    </subcellularLocation>
</comment>
<keyword evidence="8 9" id="KW-0472">Membrane</keyword>
<organism evidence="11 12">
    <name type="scientific">Hypericibacter adhaerens</name>
    <dbReference type="NCBI Taxonomy" id="2602016"/>
    <lineage>
        <taxon>Bacteria</taxon>
        <taxon>Pseudomonadati</taxon>
        <taxon>Pseudomonadota</taxon>
        <taxon>Alphaproteobacteria</taxon>
        <taxon>Rhodospirillales</taxon>
        <taxon>Dongiaceae</taxon>
        <taxon>Hypericibacter</taxon>
    </lineage>
</organism>
<dbReference type="CDD" id="cd06261">
    <property type="entry name" value="TM_PBP2"/>
    <property type="match status" value="1"/>
</dbReference>
<dbReference type="NCBIfam" id="TIGR01726">
    <property type="entry name" value="HEQRo_perm_3TM"/>
    <property type="match status" value="1"/>
</dbReference>
<dbReference type="OrthoDB" id="9814550at2"/>
<proteinExistence type="inferred from homology"/>
<dbReference type="SUPFAM" id="SSF161098">
    <property type="entry name" value="MetI-like"/>
    <property type="match status" value="1"/>
</dbReference>
<feature type="domain" description="ABC transmembrane type-1" evidence="10">
    <location>
        <begin position="20"/>
        <end position="208"/>
    </location>
</feature>
<dbReference type="KEGG" id="hadh:FRZ61_00090"/>
<dbReference type="InterPro" id="IPR010065">
    <property type="entry name" value="AA_ABC_transptr_permease_3TM"/>
</dbReference>
<dbReference type="InterPro" id="IPR043429">
    <property type="entry name" value="ArtM/GltK/GlnP/TcyL/YhdX-like"/>
</dbReference>
<keyword evidence="3 9" id="KW-0813">Transport</keyword>
<dbReference type="PANTHER" id="PTHR30614:SF0">
    <property type="entry name" value="L-CYSTINE TRANSPORT SYSTEM PERMEASE PROTEIN TCYL"/>
    <property type="match status" value="1"/>
</dbReference>
<evidence type="ECO:0000256" key="5">
    <source>
        <dbReference type="ARBA" id="ARBA00022692"/>
    </source>
</evidence>
<dbReference type="PANTHER" id="PTHR30614">
    <property type="entry name" value="MEMBRANE COMPONENT OF AMINO ACID ABC TRANSPORTER"/>
    <property type="match status" value="1"/>
</dbReference>
<dbReference type="InterPro" id="IPR035906">
    <property type="entry name" value="MetI-like_sf"/>
</dbReference>
<evidence type="ECO:0000256" key="1">
    <source>
        <dbReference type="ARBA" id="ARBA00004429"/>
    </source>
</evidence>
<evidence type="ECO:0000256" key="6">
    <source>
        <dbReference type="ARBA" id="ARBA00022970"/>
    </source>
</evidence>
<dbReference type="Proteomes" id="UP000325797">
    <property type="component" value="Chromosome"/>
</dbReference>
<evidence type="ECO:0000256" key="9">
    <source>
        <dbReference type="RuleBase" id="RU363032"/>
    </source>
</evidence>
<keyword evidence="5 9" id="KW-0812">Transmembrane</keyword>
<dbReference type="RefSeq" id="WP_151114366.1">
    <property type="nucleotide sequence ID" value="NZ_CP042582.1"/>
</dbReference>
<protein>
    <submittedName>
        <fullName evidence="11">ABC transporter permease</fullName>
    </submittedName>
</protein>
<evidence type="ECO:0000313" key="11">
    <source>
        <dbReference type="EMBL" id="QEX20095.1"/>
    </source>
</evidence>
<dbReference type="InterPro" id="IPR000515">
    <property type="entry name" value="MetI-like"/>
</dbReference>
<dbReference type="Gene3D" id="1.10.3720.10">
    <property type="entry name" value="MetI-like"/>
    <property type="match status" value="1"/>
</dbReference>
<dbReference type="PROSITE" id="PS50928">
    <property type="entry name" value="ABC_TM1"/>
    <property type="match status" value="1"/>
</dbReference>
<evidence type="ECO:0000313" key="12">
    <source>
        <dbReference type="Proteomes" id="UP000325797"/>
    </source>
</evidence>
<evidence type="ECO:0000256" key="3">
    <source>
        <dbReference type="ARBA" id="ARBA00022448"/>
    </source>
</evidence>
<feature type="transmembrane region" description="Helical" evidence="9">
    <location>
        <begin position="62"/>
        <end position="82"/>
    </location>
</feature>
<dbReference type="GO" id="GO:0043190">
    <property type="term" value="C:ATP-binding cassette (ABC) transporter complex"/>
    <property type="evidence" value="ECO:0007669"/>
    <property type="project" value="InterPro"/>
</dbReference>
<name>A0A5J6MTN4_9PROT</name>
<reference evidence="11 12" key="1">
    <citation type="submission" date="2019-08" db="EMBL/GenBank/DDBJ databases">
        <title>Hyperibacter terrae gen. nov., sp. nov. and Hyperibacter viscosus sp. nov., two new members in the family Rhodospirillaceae isolated from the rhizosphere of Hypericum perforatum.</title>
        <authorList>
            <person name="Noviana Z."/>
        </authorList>
    </citation>
    <scope>NUCLEOTIDE SEQUENCE [LARGE SCALE GENOMIC DNA]</scope>
    <source>
        <strain evidence="11 12">R5959</strain>
    </source>
</reference>
<keyword evidence="7 9" id="KW-1133">Transmembrane helix</keyword>
<dbReference type="AlphaFoldDB" id="A0A5J6MTN4"/>
<feature type="transmembrane region" description="Helical" evidence="9">
    <location>
        <begin position="88"/>
        <end position="112"/>
    </location>
</feature>
<comment type="similarity">
    <text evidence="2">Belongs to the binding-protein-dependent transport system permease family. HisMQ subfamily.</text>
</comment>
<evidence type="ECO:0000259" key="10">
    <source>
        <dbReference type="PROSITE" id="PS50928"/>
    </source>
</evidence>
<feature type="transmembrane region" description="Helical" evidence="9">
    <location>
        <begin position="189"/>
        <end position="208"/>
    </location>
</feature>
<evidence type="ECO:0000256" key="7">
    <source>
        <dbReference type="ARBA" id="ARBA00022989"/>
    </source>
</evidence>
<dbReference type="GO" id="GO:0015184">
    <property type="term" value="F:L-cystine transmembrane transporter activity"/>
    <property type="evidence" value="ECO:0007669"/>
    <property type="project" value="TreeGrafter"/>
</dbReference>
<sequence>MLDFFVNVAPAYVPALLRGALVTIELSCLSILLGTALGLLVALGRLSSSSILRHLLDAYVEIWRNVPLIVQLLLIYFSLPHVGIRLPAFVAGVVGLSLNLAAYLSEVFRAAIISISKTQSEAGISIGMSRGQVYRRIIIPQAALIAIPTVGGYFISLLKDCALVSFISVNELLREGTIIISATFRSMEVYLLIALIYFIMSFVAARLVRRLEWALTPRYLRSRLSQ</sequence>
<keyword evidence="6" id="KW-0029">Amino-acid transport</keyword>
<evidence type="ECO:0000256" key="2">
    <source>
        <dbReference type="ARBA" id="ARBA00010072"/>
    </source>
</evidence>
<keyword evidence="4" id="KW-1003">Cell membrane</keyword>
<keyword evidence="12" id="KW-1185">Reference proteome</keyword>
<evidence type="ECO:0000256" key="8">
    <source>
        <dbReference type="ARBA" id="ARBA00023136"/>
    </source>
</evidence>
<feature type="transmembrane region" description="Helical" evidence="9">
    <location>
        <begin position="20"/>
        <end position="42"/>
    </location>
</feature>
<accession>A0A5J6MTN4</accession>
<dbReference type="EMBL" id="CP042582">
    <property type="protein sequence ID" value="QEX20095.1"/>
    <property type="molecule type" value="Genomic_DNA"/>
</dbReference>
<feature type="transmembrane region" description="Helical" evidence="9">
    <location>
        <begin position="133"/>
        <end position="155"/>
    </location>
</feature>
<gene>
    <name evidence="11" type="ORF">FRZ61_00090</name>
</gene>
<evidence type="ECO:0000256" key="4">
    <source>
        <dbReference type="ARBA" id="ARBA00022475"/>
    </source>
</evidence>